<dbReference type="EMBL" id="CP014678">
    <property type="protein sequence ID" value="AOX18886.1"/>
    <property type="molecule type" value="Genomic_DNA"/>
</dbReference>
<keyword evidence="2" id="KW-0614">Plasmid</keyword>
<feature type="domain" description="GIY-YIG" evidence="1">
    <location>
        <begin position="17"/>
        <end position="98"/>
    </location>
</feature>
<dbReference type="SUPFAM" id="SSF82771">
    <property type="entry name" value="GIY-YIG endonuclease"/>
    <property type="match status" value="1"/>
</dbReference>
<dbReference type="InterPro" id="IPR035901">
    <property type="entry name" value="GIY-YIG_endonuc_sf"/>
</dbReference>
<reference evidence="2 3" key="1">
    <citation type="journal article" date="2016" name="Microb. Cell Fact.">
        <title>Dissection of exopolysaccharide biosynthesis in Kozakia baliensis.</title>
        <authorList>
            <person name="Brandt J.U."/>
            <person name="Jakob F."/>
            <person name="Behr J."/>
            <person name="Geissler A.J."/>
            <person name="Vogel R.F."/>
        </authorList>
    </citation>
    <scope>NUCLEOTIDE SEQUENCE [LARGE SCALE GENOMIC DNA]</scope>
    <source>
        <strain evidence="2 3">DSM 14400</strain>
        <plasmid evidence="3">Plasmid pkb14400_4</plasmid>
    </source>
</reference>
<name>A0A1D8UZ41_9PROT</name>
<dbReference type="Gene3D" id="3.40.1440.10">
    <property type="entry name" value="GIY-YIG endonuclease"/>
    <property type="match status" value="1"/>
</dbReference>
<proteinExistence type="predicted"/>
<dbReference type="Pfam" id="PF01541">
    <property type="entry name" value="GIY-YIG"/>
    <property type="match status" value="1"/>
</dbReference>
<dbReference type="InterPro" id="IPR000305">
    <property type="entry name" value="GIY-YIG_endonuc"/>
</dbReference>
<gene>
    <name evidence="2" type="ORF">A0U89_16465</name>
</gene>
<geneLocation type="plasmid" evidence="3">
    <name>pkb14400_4</name>
</geneLocation>
<organism evidence="2 3">
    <name type="scientific">Kozakia baliensis</name>
    <dbReference type="NCBI Taxonomy" id="153496"/>
    <lineage>
        <taxon>Bacteria</taxon>
        <taxon>Pseudomonadati</taxon>
        <taxon>Pseudomonadota</taxon>
        <taxon>Alphaproteobacteria</taxon>
        <taxon>Acetobacterales</taxon>
        <taxon>Acetobacteraceae</taxon>
        <taxon>Kozakia</taxon>
    </lineage>
</organism>
<sequence>MAIDFGFRKKAVRTLTNQIGVYVLCDLDKVPIYVGQSKDGIRSRVARHLTSARSDIIANRQIDVWEIAWVLAFPVETKGEITPLEGLLFHHFNPQSQLMNGSIPAIPPAGAVVPDPAQVVQVMSDEEIADKIDPAQRLPRQANHYTNIVGHFLAVKNSPQVARAMDAHFKRLASYHSDLLGLTGESDPSDE</sequence>
<evidence type="ECO:0000313" key="2">
    <source>
        <dbReference type="EMBL" id="AOX18886.1"/>
    </source>
</evidence>
<protein>
    <submittedName>
        <fullName evidence="2">Excinuclease ABC subunit C</fullName>
    </submittedName>
</protein>
<evidence type="ECO:0000259" key="1">
    <source>
        <dbReference type="PROSITE" id="PS50164"/>
    </source>
</evidence>
<dbReference type="KEGG" id="kba:A0U89_16465"/>
<dbReference type="RefSeq" id="WP_070404319.1">
    <property type="nucleotide sequence ID" value="NZ_BJVW01000024.1"/>
</dbReference>
<dbReference type="Proteomes" id="UP000179145">
    <property type="component" value="Plasmid pKB14400_4"/>
</dbReference>
<dbReference type="CDD" id="cd00719">
    <property type="entry name" value="GIY-YIG_SF"/>
    <property type="match status" value="1"/>
</dbReference>
<accession>A0A1D8UZ41</accession>
<dbReference type="AlphaFoldDB" id="A0A1D8UZ41"/>
<dbReference type="PROSITE" id="PS50164">
    <property type="entry name" value="GIY_YIG"/>
    <property type="match status" value="1"/>
</dbReference>
<evidence type="ECO:0000313" key="3">
    <source>
        <dbReference type="Proteomes" id="UP000179145"/>
    </source>
</evidence>
<dbReference type="OrthoDB" id="9152702at2"/>
<keyword evidence="3" id="KW-1185">Reference proteome</keyword>